<feature type="compositionally biased region" description="Polar residues" evidence="5">
    <location>
        <begin position="842"/>
        <end position="860"/>
    </location>
</feature>
<evidence type="ECO:0000256" key="1">
    <source>
        <dbReference type="ARBA" id="ARBA00022450"/>
    </source>
</evidence>
<dbReference type="PROSITE" id="PS52019">
    <property type="entry name" value="PKS_MFAS_DH"/>
    <property type="match status" value="1"/>
</dbReference>
<keyword evidence="2" id="KW-0597">Phosphoprotein</keyword>
<dbReference type="InterPro" id="IPR042104">
    <property type="entry name" value="PKS_dehydratase_sf"/>
</dbReference>
<feature type="region of interest" description="C-terminal hotdog fold" evidence="3">
    <location>
        <begin position="1926"/>
        <end position="2085"/>
    </location>
</feature>
<gene>
    <name evidence="8" type="ORF">OHA16_18455</name>
</gene>
<keyword evidence="1" id="KW-0596">Phosphopantetheine</keyword>
<proteinExistence type="inferred from homology"/>
<dbReference type="InterPro" id="IPR057326">
    <property type="entry name" value="KR_dom"/>
</dbReference>
<dbReference type="PROSITE" id="PS52004">
    <property type="entry name" value="KS3_2"/>
    <property type="match status" value="1"/>
</dbReference>
<feature type="active site" description="Proton acceptor; for dehydratase activity" evidence="3">
    <location>
        <position position="1813"/>
    </location>
</feature>
<dbReference type="SMART" id="SM00822">
    <property type="entry name" value="PKS_KR"/>
    <property type="match status" value="1"/>
</dbReference>
<dbReference type="Pfam" id="PF00109">
    <property type="entry name" value="ketoacyl-synt"/>
    <property type="match status" value="3"/>
</dbReference>
<feature type="compositionally biased region" description="Low complexity" evidence="5">
    <location>
        <begin position="2135"/>
        <end position="2150"/>
    </location>
</feature>
<dbReference type="InterPro" id="IPR036396">
    <property type="entry name" value="Cyt_P450_sf"/>
</dbReference>
<keyword evidence="9" id="KW-1185">Reference proteome</keyword>
<dbReference type="Gene3D" id="3.40.50.720">
    <property type="entry name" value="NAD(P)-binding Rossmann-like Domain"/>
    <property type="match status" value="2"/>
</dbReference>
<evidence type="ECO:0000259" key="6">
    <source>
        <dbReference type="PROSITE" id="PS52004"/>
    </source>
</evidence>
<feature type="compositionally biased region" description="Low complexity" evidence="5">
    <location>
        <begin position="2173"/>
        <end position="2186"/>
    </location>
</feature>
<dbReference type="InterPro" id="IPR049900">
    <property type="entry name" value="PKS_mFAS_DH"/>
</dbReference>
<dbReference type="InterPro" id="IPR049552">
    <property type="entry name" value="PKS_DH_N"/>
</dbReference>
<keyword evidence="4" id="KW-0808">Transferase</keyword>
<dbReference type="InterPro" id="IPR001128">
    <property type="entry name" value="Cyt_P450"/>
</dbReference>
<dbReference type="InterPro" id="IPR016039">
    <property type="entry name" value="Thiolase-like"/>
</dbReference>
<dbReference type="Gene3D" id="3.10.129.110">
    <property type="entry name" value="Polyketide synthase dehydratase"/>
    <property type="match status" value="1"/>
</dbReference>
<feature type="region of interest" description="Disordered" evidence="5">
    <location>
        <begin position="1746"/>
        <end position="1773"/>
    </location>
</feature>
<dbReference type="InterPro" id="IPR017972">
    <property type="entry name" value="Cyt_P450_CS"/>
</dbReference>
<evidence type="ECO:0000313" key="9">
    <source>
        <dbReference type="Proteomes" id="UP001432222"/>
    </source>
</evidence>
<dbReference type="Proteomes" id="UP001432222">
    <property type="component" value="Chromosome"/>
</dbReference>
<dbReference type="SUPFAM" id="SSF53901">
    <property type="entry name" value="Thiolase-like"/>
    <property type="match status" value="3"/>
</dbReference>
<sequence>MSESQELRGKIALVTGGARNVGKVIAKRLAADGALVVINHLHSPGPARETAEEIERAGGQAHVIRASVAVRGQVDRMFDEIEERFGGLDILVNNAANGALVPGGEVTDQLIDRALNTNLKGGLACAQRAAALMARRGGGSIVNLSTLGGGQFVMANYLACGPAKAAVEAMTRYLAVDYARDGIRVNTAAAGMLYSEVVDLFPDAERMQRATIEATPMGRLGHPEELAEVVAFLASPRSSWITGQVILADGGLSTGQALLSPPRALVEPVPPTVPVGESVDRAAEERDTAVAASANAPVVAAAVTAPVAAPVTAAVTAPVTAAVQAAVTPRQAPAVSATTVTKATTVATATTVTPVATAAPVPVAAKAVEEEAFDEDDEIAIVGMGIVVPGANDLDEYWHELMNGADRFVEIPADRWDNDKFHSADKRDEDKTYSKRSAFITDFEPHPQLARELAEAGTDPNAVESTTLWLRHSLLQAMEGVRHNPEDRCSFLVGYTADGSQHLEEATVRAGVLGRIAPILDGLGLSGADRAAALATVERRLTGHYPRSGPEPLHFFPHRVGLNAMRDVLPDSAELLLVDTACSSSLYAVDLGLKGLLEGRHDIAVCSGSFAVGPRGSILFAKLNGLSVSGEVRSLDKDSDGVLFSDGAATVVLKRLSRARRDGDRVLATLRSFGSSSDGKGKAIYAPSAAGQKLAIRRALDRPGMDDVRPDWIVAHATGTPAGDLAEFTTLRETLGGHEPGRAPVVVTSNKSVIGHTGWAAGVASLIEVVLGFRHDVIPPQHRFTETPADFAIGGSNLVVPTEAVPWPRGARRRTAAVSGFGFGGTNAHLVVQEPPAAPKATSGSWVPARTQQDRTQQAKPQRIAIVARTAHVPGTETADELASWLGRTGAENVSFGDTYPLPSFKEVRMPPGMMRGIDRCQLMILKCAHRLRDSLGAFWEDNSETTGVVLGHLGATRNATLYALRCYLDDLTIALKADASLASAPWLPEALELLRSEVRRLVPPSNEDSFPGMMPNVIPARVANYFDLKGLNMTVDTGFTSTLSAIDVAIRYLRQGELTMALVGGINGNSTDEVRQLLDEALDDRSVLAEGAFLFALVTEETAAAAGLEVLGYLDTPLAEAEQAGETVGRPTAGPVPTVECGAVRPGREVCYLGAEGAIGILQVLAEEPAERDALVVCRGENGAPDLSVRVSAPLSAAVPAPEAELHVPSAFYDERQYDDRHPLVVSRHVPGLTETPGEPVRAELPFWPAEPTVVLTDRPETVTAAGAPAGTLVLSTVPGGPGVRHVPDAEALAGLLDEADPRRLIRHIRVVTDLSGADTAGPAEAEALSALHELVFLTVQQRHEALADEAGGASCVGLFLGAMTDRTPHPFTGMFTGLFKVIHLEYAPHCLTYALITGAREAATGVAQAERESAFRRGVPSAFHDGGRRLTVTLAEEPGELLPPGEATLGPDSVVVAVGGGRGITAELLAEVARHFRPRVYVLGSNPVDSHPAEYLELDDEAFAKGRADYIRKQLALRTGRNPAQLNRAYERIGQARVIRANLRRIAEHSGAGAVHYVPCDVTDRDQVTAAMDRIHAEAGRIDLLVNAAGLNRSAPIATKSLAEFRQVRDLKVLGYFNLKHALRGRLPRAWCNFGSLLGMTGQVGEADYASGNDFLGAAATYHQQVLGIHEFTVGWTLWGEVGLGANELTKAYFEKSGLYSAMSTAEGVHHFVRELNLAKPSPYTVHLGDAERRAVDRLLPGFLNPGAPRGGTDSATPQEPVRPERPAAAAEPVEPAVLPFYLGEVVERGTDTVTFERVFDLERDDYLRHHKVGDAPTLPGTFVTEIAFEAASWLVPDLKVYAFEDLRFHHFLKVRESDRAGLRKRIRAELVERRADLGQAVVAVRITHDVVAPNGTVLVKDRLHFEVRVLLAGDLPDAPHWKAWHPAAETPVPDPYHSPGSPVLLTDLFVSTTDTRLHPDGKRATYNLELPSDHRVFGSFGIPVVLLDGLARTGVLALVDGDLIPLAAPLGIGRIDVYEHGGDSHVAARYGRVDLYAVLPGAEADGRNAGSGNRFVAVRPDGRILIQMKDLDWTLMGYLDRSTGKFVTPEEVAEAAAARAVDPGTGTADPGAVDPGAGPAEASEVVTAMGKAEAGAAGGPTPAATDPQYATTRKASTDVTASKENGGESAPEPGTAVATVVAAPERRPARRPAPAVARLARPAPGPRGLRTVPGNLRKFQRNAPALFTELSRAFGDMVRLPLGYFTVHLNYHPDNIKYVLQDNNQNYIRGKGYDAFKIFMGMGLLTLDGEEWKQHRRVVNPLFHKTAIDNMATTMTDSTALVLDRWEHAGSDKAGIDVVPEMMDLTLGALGKVMFDTDLHPLSDRVGPAMVTSIEAMVFRGTLNQLTPEFVPIPYNRRIRQARKVMYDVVDGIVEAHRDGRHEGLTDLVSLLLQARDESGGEWTRQQVRDEIMTVFMAGHETTGTGLAWALYELAKDPEAQERLHEEVEEVLGGRTPTIEDLPKLPYARMVTDETLRLHPPIWVYPRDAVAEDDVNGWHVPAGGSVFMVPYVTHRHPDYWVDPERFDPERFTDENRAQQPRYAYFPFGGGQRKCIGNQMALVQTHLTLAMVAQRFRLRLVPDHPLTLGTLVSFRPVDGIRLVVEPRKR</sequence>
<feature type="domain" description="PKS/mFAS DH" evidence="7">
    <location>
        <begin position="1782"/>
        <end position="2085"/>
    </location>
</feature>
<feature type="active site" description="Proton donor; for dehydratase activity" evidence="3">
    <location>
        <position position="1991"/>
    </location>
</feature>
<organism evidence="8 9">
    <name type="scientific">Kitasatospora purpeofusca</name>
    <dbReference type="NCBI Taxonomy" id="67352"/>
    <lineage>
        <taxon>Bacteria</taxon>
        <taxon>Bacillati</taxon>
        <taxon>Actinomycetota</taxon>
        <taxon>Actinomycetes</taxon>
        <taxon>Kitasatosporales</taxon>
        <taxon>Streptomycetaceae</taxon>
        <taxon>Kitasatospora</taxon>
    </lineage>
</organism>
<feature type="compositionally biased region" description="Polar residues" evidence="5">
    <location>
        <begin position="2151"/>
        <end position="2166"/>
    </location>
</feature>
<dbReference type="CDD" id="cd20620">
    <property type="entry name" value="CYP132-like"/>
    <property type="match status" value="1"/>
</dbReference>
<feature type="compositionally biased region" description="Low complexity" evidence="5">
    <location>
        <begin position="2195"/>
        <end position="2213"/>
    </location>
</feature>
<dbReference type="SUPFAM" id="SSF51735">
    <property type="entry name" value="NAD(P)-binding Rossmann-fold domains"/>
    <property type="match status" value="2"/>
</dbReference>
<evidence type="ECO:0000256" key="5">
    <source>
        <dbReference type="SAM" id="MobiDB-lite"/>
    </source>
</evidence>
<dbReference type="EMBL" id="CP108110">
    <property type="protein sequence ID" value="WUQ84775.1"/>
    <property type="molecule type" value="Genomic_DNA"/>
</dbReference>
<dbReference type="CDD" id="cd05359">
    <property type="entry name" value="ChcA_like_SDR_c"/>
    <property type="match status" value="1"/>
</dbReference>
<dbReference type="PANTHER" id="PTHR43775">
    <property type="entry name" value="FATTY ACID SYNTHASE"/>
    <property type="match status" value="1"/>
</dbReference>
<dbReference type="CDD" id="cd00833">
    <property type="entry name" value="PKS"/>
    <property type="match status" value="1"/>
</dbReference>
<dbReference type="InterPro" id="IPR014031">
    <property type="entry name" value="Ketoacyl_synth_C"/>
</dbReference>
<evidence type="ECO:0000256" key="2">
    <source>
        <dbReference type="ARBA" id="ARBA00022553"/>
    </source>
</evidence>
<comment type="similarity">
    <text evidence="4">Belongs to the thiolase-like superfamily. Beta-ketoacyl-ACP synthases family.</text>
</comment>
<dbReference type="Gene3D" id="3.40.47.10">
    <property type="match status" value="2"/>
</dbReference>
<dbReference type="RefSeq" id="WP_328955605.1">
    <property type="nucleotide sequence ID" value="NZ_CP108110.1"/>
</dbReference>
<dbReference type="SMART" id="SM00825">
    <property type="entry name" value="PKS_KS"/>
    <property type="match status" value="1"/>
</dbReference>
<dbReference type="InterPro" id="IPR036291">
    <property type="entry name" value="NAD(P)-bd_dom_sf"/>
</dbReference>
<dbReference type="PANTHER" id="PTHR43775:SF37">
    <property type="entry name" value="SI:DKEY-61P9.11"/>
    <property type="match status" value="1"/>
</dbReference>
<feature type="region of interest" description="Disordered" evidence="5">
    <location>
        <begin position="2101"/>
        <end position="2123"/>
    </location>
</feature>
<dbReference type="Pfam" id="PF00067">
    <property type="entry name" value="p450"/>
    <property type="match status" value="1"/>
</dbReference>
<dbReference type="Pfam" id="PF21089">
    <property type="entry name" value="PKS_DH_N"/>
    <property type="match status" value="1"/>
</dbReference>
<dbReference type="InterPro" id="IPR013968">
    <property type="entry name" value="PKS_KR"/>
</dbReference>
<evidence type="ECO:0000259" key="7">
    <source>
        <dbReference type="PROSITE" id="PS52019"/>
    </source>
</evidence>
<dbReference type="Pfam" id="PF08659">
    <property type="entry name" value="KR"/>
    <property type="match status" value="1"/>
</dbReference>
<protein>
    <submittedName>
        <fullName evidence="8">Cytochrome P450</fullName>
    </submittedName>
</protein>
<evidence type="ECO:0000313" key="8">
    <source>
        <dbReference type="EMBL" id="WUQ84775.1"/>
    </source>
</evidence>
<dbReference type="InterPro" id="IPR002347">
    <property type="entry name" value="SDR_fam"/>
</dbReference>
<dbReference type="InterPro" id="IPR032821">
    <property type="entry name" value="PKS_assoc"/>
</dbReference>
<dbReference type="SUPFAM" id="SSF48264">
    <property type="entry name" value="Cytochrome P450"/>
    <property type="match status" value="1"/>
</dbReference>
<dbReference type="InterPro" id="IPR014030">
    <property type="entry name" value="Ketoacyl_synth_N"/>
</dbReference>
<name>A0ABZ1U0Q0_9ACTN</name>
<dbReference type="Gene3D" id="1.10.630.10">
    <property type="entry name" value="Cytochrome P450"/>
    <property type="match status" value="1"/>
</dbReference>
<reference evidence="8" key="1">
    <citation type="submission" date="2022-10" db="EMBL/GenBank/DDBJ databases">
        <title>The complete genomes of actinobacterial strains from the NBC collection.</title>
        <authorList>
            <person name="Joergensen T.S."/>
            <person name="Alvarez Arevalo M."/>
            <person name="Sterndorff E.B."/>
            <person name="Faurdal D."/>
            <person name="Vuksanovic O."/>
            <person name="Mourched A.-S."/>
            <person name="Charusanti P."/>
            <person name="Shaw S."/>
            <person name="Blin K."/>
            <person name="Weber T."/>
        </authorList>
    </citation>
    <scope>NUCLEOTIDE SEQUENCE</scope>
    <source>
        <strain evidence="8">NBC_00222</strain>
    </source>
</reference>
<accession>A0ABZ1U0Q0</accession>
<dbReference type="PRINTS" id="PR00081">
    <property type="entry name" value="GDHRDH"/>
</dbReference>
<dbReference type="PROSITE" id="PS00086">
    <property type="entry name" value="CYTOCHROME_P450"/>
    <property type="match status" value="1"/>
</dbReference>
<evidence type="ECO:0000256" key="3">
    <source>
        <dbReference type="PROSITE-ProRule" id="PRU01363"/>
    </source>
</evidence>
<feature type="region of interest" description="Disordered" evidence="5">
    <location>
        <begin position="838"/>
        <end position="861"/>
    </location>
</feature>
<dbReference type="Pfam" id="PF02801">
    <property type="entry name" value="Ketoacyl-synt_C"/>
    <property type="match status" value="1"/>
</dbReference>
<dbReference type="InterPro" id="IPR020841">
    <property type="entry name" value="PKS_Beta-ketoAc_synthase_dom"/>
</dbReference>
<feature type="region of interest" description="N-terminal hotdog fold" evidence="3">
    <location>
        <begin position="1782"/>
        <end position="1907"/>
    </location>
</feature>
<feature type="domain" description="Ketosynthase family 3 (KS3)" evidence="6">
    <location>
        <begin position="376"/>
        <end position="834"/>
    </location>
</feature>
<feature type="region of interest" description="Disordered" evidence="5">
    <location>
        <begin position="2135"/>
        <end position="2216"/>
    </location>
</feature>
<dbReference type="Pfam" id="PF13561">
    <property type="entry name" value="adh_short_C2"/>
    <property type="match status" value="1"/>
</dbReference>
<dbReference type="InterPro" id="IPR050091">
    <property type="entry name" value="PKS_NRPS_Biosynth_Enz"/>
</dbReference>
<dbReference type="Pfam" id="PF16197">
    <property type="entry name" value="KAsynt_C_assoc"/>
    <property type="match status" value="1"/>
</dbReference>
<evidence type="ECO:0000256" key="4">
    <source>
        <dbReference type="RuleBase" id="RU003694"/>
    </source>
</evidence>